<organism evidence="2 3">
    <name type="scientific">Acidianus hospitalis</name>
    <dbReference type="NCBI Taxonomy" id="563177"/>
    <lineage>
        <taxon>Archaea</taxon>
        <taxon>Thermoproteota</taxon>
        <taxon>Thermoprotei</taxon>
        <taxon>Sulfolobales</taxon>
        <taxon>Sulfolobaceae</taxon>
        <taxon>Acidianus</taxon>
    </lineage>
</organism>
<comment type="caution">
    <text evidence="2">The sequence shown here is derived from an EMBL/GenBank/DDBJ whole genome shotgun (WGS) entry which is preliminary data.</text>
</comment>
<dbReference type="AlphaFoldDB" id="A0A2T9X9W0"/>
<evidence type="ECO:0000313" key="2">
    <source>
        <dbReference type="EMBL" id="PVU76822.1"/>
    </source>
</evidence>
<keyword evidence="1" id="KW-1133">Transmembrane helix</keyword>
<accession>A0A2T9X9W0</accession>
<keyword evidence="1" id="KW-0812">Transmembrane</keyword>
<feature type="transmembrane region" description="Helical" evidence="1">
    <location>
        <begin position="6"/>
        <end position="39"/>
    </location>
</feature>
<sequence>MITDKGFKFLIILIISSFLSVLTPTITLVAITLISILLLDYLSLVRKKVLNLKFKAEVIAGERLSFDLPPLGEFVNQKFVKFENKGSKVEAIIDTRFFGKYVLKPKVVLKSFLGLFSVVKDSGIEIDLTIYPRFLREVILALGELYGIGGLGYYKLSPRGLEYVESREYIEGDPLNRIDFNATAKTGTLHIKYFLDEGSLGEAIIFDIRSPGRYTADYLASKFLSAILNSDRSIVLITDGVKTYRYEGNRDYILKIALYWVFRIALDKGEEIYEIVPPKIVSELEKVLKVNRGNGTTESPYKLSYEMREVIVIAHPLYDTVKLLRFLADAKSRGIKVKVIYPESPWLDSEDLERAYIEYQSFRKVTKVIEDLVEG</sequence>
<reference evidence="2 3" key="1">
    <citation type="journal article" date="2015" name="Appl. Environ. Microbiol.">
        <title>Nanoarchaeota, Their Sulfolobales Host, and Nanoarchaeota Virus Distribution across Yellowstone National Park Hot Springs.</title>
        <authorList>
            <person name="Munson-McGee J.H."/>
            <person name="Field E.K."/>
            <person name="Bateson M."/>
            <person name="Rooney C."/>
            <person name="Stepanauskas R."/>
            <person name="Young M.J."/>
        </authorList>
    </citation>
    <scope>NUCLEOTIDE SEQUENCE [LARGE SCALE GENOMIC DNA]</scope>
    <source>
        <strain evidence="2">SCGC AC-742_N10</strain>
    </source>
</reference>
<evidence type="ECO:0000256" key="1">
    <source>
        <dbReference type="SAM" id="Phobius"/>
    </source>
</evidence>
<keyword evidence="1" id="KW-0472">Membrane</keyword>
<name>A0A2T9X9W0_9CREN</name>
<proteinExistence type="predicted"/>
<dbReference type="PANTHER" id="PTHR34351">
    <property type="entry name" value="SLR1927 PROTEIN-RELATED"/>
    <property type="match status" value="1"/>
</dbReference>
<evidence type="ECO:0000313" key="3">
    <source>
        <dbReference type="Proteomes" id="UP000245638"/>
    </source>
</evidence>
<gene>
    <name evidence="2" type="ORF">DDW13_02065</name>
</gene>
<dbReference type="Proteomes" id="UP000245638">
    <property type="component" value="Unassembled WGS sequence"/>
</dbReference>
<protein>
    <submittedName>
        <fullName evidence="2">Uncharacterized protein</fullName>
    </submittedName>
</protein>
<dbReference type="EMBL" id="QEFD01000064">
    <property type="protein sequence ID" value="PVU76822.1"/>
    <property type="molecule type" value="Genomic_DNA"/>
</dbReference>